<organism evidence="1 2">
    <name type="scientific">Echinococcus multilocularis</name>
    <name type="common">Fox tapeworm</name>
    <dbReference type="NCBI Taxonomy" id="6211"/>
    <lineage>
        <taxon>Eukaryota</taxon>
        <taxon>Metazoa</taxon>
        <taxon>Spiralia</taxon>
        <taxon>Lophotrochozoa</taxon>
        <taxon>Platyhelminthes</taxon>
        <taxon>Cestoda</taxon>
        <taxon>Eucestoda</taxon>
        <taxon>Cyclophyllidea</taxon>
        <taxon>Taeniidae</taxon>
        <taxon>Echinococcus</taxon>
    </lineage>
</organism>
<evidence type="ECO:0000313" key="2">
    <source>
        <dbReference type="Proteomes" id="UP000017246"/>
    </source>
</evidence>
<proteinExistence type="predicted"/>
<sequence>MGKKSKSHCCKCYSHRKHSCVHCAGKEAVLSCTGWTYDPYKPIYINKCTSERKNYSSLPQQTRILAPPNHNVYPYFPPALMDMGFSTAQYNTPEEAHVLNREVDGTRRVYYDRYDFNPSTPLVRRYDESGREIFFN</sequence>
<reference evidence="1" key="1">
    <citation type="journal article" date="2013" name="Nature">
        <title>The genomes of four tapeworm species reveal adaptations to parasitism.</title>
        <authorList>
            <person name="Tsai I.J."/>
            <person name="Zarowiecki M."/>
            <person name="Holroyd N."/>
            <person name="Garciarrubio A."/>
            <person name="Sanchez-Flores A."/>
            <person name="Brooks K.L."/>
            <person name="Tracey A."/>
            <person name="Bobes R.J."/>
            <person name="Fragoso G."/>
            <person name="Sciutto E."/>
            <person name="Aslett M."/>
            <person name="Beasley H."/>
            <person name="Bennett H.M."/>
            <person name="Cai J."/>
            <person name="Camicia F."/>
            <person name="Clark R."/>
            <person name="Cucher M."/>
            <person name="De Silva N."/>
            <person name="Day T.A."/>
            <person name="Deplazes P."/>
            <person name="Estrada K."/>
            <person name="Fernandez C."/>
            <person name="Holland P.W."/>
            <person name="Hou J."/>
            <person name="Hu S."/>
            <person name="Huckvale T."/>
            <person name="Hung S.S."/>
            <person name="Kamenetzky L."/>
            <person name="Keane J.A."/>
            <person name="Kiss F."/>
            <person name="Koziol U."/>
            <person name="Lambert O."/>
            <person name="Liu K."/>
            <person name="Luo X."/>
            <person name="Luo Y."/>
            <person name="Macchiaroli N."/>
            <person name="Nichol S."/>
            <person name="Paps J."/>
            <person name="Parkinson J."/>
            <person name="Pouchkina-Stantcheva N."/>
            <person name="Riddiford N."/>
            <person name="Rosenzvit M."/>
            <person name="Salinas G."/>
            <person name="Wasmuth J.D."/>
            <person name="Zamanian M."/>
            <person name="Zheng Y."/>
            <person name="Cai X."/>
            <person name="Soberon X."/>
            <person name="Olson P.D."/>
            <person name="Laclette J.P."/>
            <person name="Brehm K."/>
            <person name="Berriman M."/>
            <person name="Garciarrubio A."/>
            <person name="Bobes R.J."/>
            <person name="Fragoso G."/>
            <person name="Sanchez-Flores A."/>
            <person name="Estrada K."/>
            <person name="Cevallos M.A."/>
            <person name="Morett E."/>
            <person name="Gonzalez V."/>
            <person name="Portillo T."/>
            <person name="Ochoa-Leyva A."/>
            <person name="Jose M.V."/>
            <person name="Sciutto E."/>
            <person name="Landa A."/>
            <person name="Jimenez L."/>
            <person name="Valdes V."/>
            <person name="Carrero J.C."/>
            <person name="Larralde C."/>
            <person name="Morales-Montor J."/>
            <person name="Limon-Lason J."/>
            <person name="Soberon X."/>
            <person name="Laclette J.P."/>
        </authorList>
    </citation>
    <scope>NUCLEOTIDE SEQUENCE [LARGE SCALE GENOMIC DNA]</scope>
</reference>
<gene>
    <name evidence="1" type="ORF">EmuJ_000918800</name>
</gene>
<evidence type="ECO:0000313" key="1">
    <source>
        <dbReference type="EMBL" id="CDS41535.1"/>
    </source>
</evidence>
<dbReference type="EMBL" id="LN902847">
    <property type="protein sequence ID" value="CDS41535.1"/>
    <property type="molecule type" value="Genomic_DNA"/>
</dbReference>
<accession>A0A068Y9Q6</accession>
<dbReference type="AlphaFoldDB" id="A0A068Y9Q6"/>
<keyword evidence="2" id="KW-1185">Reference proteome</keyword>
<reference evidence="1" key="2">
    <citation type="submission" date="2015-11" db="EMBL/GenBank/DDBJ databases">
        <authorList>
            <person name="Zhang Y."/>
            <person name="Guo Z."/>
        </authorList>
    </citation>
    <scope>NUCLEOTIDE SEQUENCE</scope>
</reference>
<dbReference type="Proteomes" id="UP000017246">
    <property type="component" value="Unassembled WGS sequence"/>
</dbReference>
<name>A0A068Y9Q6_ECHMU</name>
<protein>
    <submittedName>
        <fullName evidence="1">Expressed protein</fullName>
    </submittedName>
</protein>